<organism evidence="3 4">
    <name type="scientific">Luteitalea pratensis</name>
    <dbReference type="NCBI Taxonomy" id="1855912"/>
    <lineage>
        <taxon>Bacteria</taxon>
        <taxon>Pseudomonadati</taxon>
        <taxon>Acidobacteriota</taxon>
        <taxon>Vicinamibacteria</taxon>
        <taxon>Vicinamibacterales</taxon>
        <taxon>Vicinamibacteraceae</taxon>
        <taxon>Luteitalea</taxon>
    </lineage>
</organism>
<gene>
    <name evidence="3" type="ORF">LuPra_01665</name>
</gene>
<evidence type="ECO:0000259" key="2">
    <source>
        <dbReference type="Pfam" id="PF01593"/>
    </source>
</evidence>
<sequence length="470" mass="51715">MLTASASGLSRREALQLASALVVSGMPTHARKTVLVAGGGIAGLSCAWELQRRGHDVTVLEASDRTGGHVYTFRSGLDDGLYADAGAEQFTDPGYERFWGYVHEFGLAYRYYPRREHMLRWLGGRLCTEEMLADPKVLAGLDLNAREITYLQTHPFWDLASLYFAPYLSNVTDEYKPFDAGLNHLDGMSTSELFRKDGASAGALRLIGGRGSALHSVWHAAILRLRGVPLWPPRVFRLVGGNQTLTDTLTHKLGERVRLHSPVTHIEQGSGVRVTCQTSGRDVHHEADYLVSAMSAVQLRRVVMTPALTEAKAYAIQHVPYYFDSRVIFQTASRYWQRDGVSPNMEIGDDALQHVWSSCDELPTPRGLIVGTAGPGGTTDLAAATYRKHYPGRSAAIEKAHIWTWANHPWASACETTAYPVGQLARLWPALSEPHGRVHFVGAYADNLNWGMEAGTRSAHRVAEAIDALA</sequence>
<reference evidence="4" key="2">
    <citation type="submission" date="2016-04" db="EMBL/GenBank/DDBJ databases">
        <title>First Complete Genome Sequence of a Subdivision 6 Acidobacterium.</title>
        <authorList>
            <person name="Huang S."/>
            <person name="Vieira S."/>
            <person name="Bunk B."/>
            <person name="Riedel T."/>
            <person name="Sproeer C."/>
            <person name="Overmann J."/>
        </authorList>
    </citation>
    <scope>NUCLEOTIDE SEQUENCE [LARGE SCALE GENOMIC DNA]</scope>
    <source>
        <strain evidence="4">DSM 100886 HEG_-6_39</strain>
    </source>
</reference>
<dbReference type="Proteomes" id="UP000076079">
    <property type="component" value="Chromosome"/>
</dbReference>
<comment type="similarity">
    <text evidence="1">Belongs to the flavin monoamine oxidase family.</text>
</comment>
<protein>
    <submittedName>
        <fullName evidence="3">Protoporphyrinogen oxidase</fullName>
    </submittedName>
</protein>
<dbReference type="EMBL" id="CP015136">
    <property type="protein sequence ID" value="AMY08465.1"/>
    <property type="molecule type" value="Genomic_DNA"/>
</dbReference>
<accession>A0A143PIT3</accession>
<name>A0A143PIT3_LUTPR</name>
<dbReference type="PANTHER" id="PTHR43563">
    <property type="entry name" value="AMINE OXIDASE"/>
    <property type="match status" value="1"/>
</dbReference>
<proteinExistence type="inferred from homology"/>
<dbReference type="STRING" id="1855912.LuPra_01665"/>
<dbReference type="SUPFAM" id="SSF51905">
    <property type="entry name" value="FAD/NAD(P)-binding domain"/>
    <property type="match status" value="1"/>
</dbReference>
<evidence type="ECO:0000256" key="1">
    <source>
        <dbReference type="ARBA" id="ARBA00005995"/>
    </source>
</evidence>
<dbReference type="OrthoDB" id="25353at2"/>
<dbReference type="KEGG" id="abac:LuPra_01665"/>
<keyword evidence="4" id="KW-1185">Reference proteome</keyword>
<dbReference type="PANTHER" id="PTHR43563:SF1">
    <property type="entry name" value="AMINE OXIDASE [FLAVIN-CONTAINING] B"/>
    <property type="match status" value="1"/>
</dbReference>
<feature type="domain" description="Amine oxidase" evidence="2">
    <location>
        <begin position="41"/>
        <end position="466"/>
    </location>
</feature>
<evidence type="ECO:0000313" key="4">
    <source>
        <dbReference type="Proteomes" id="UP000076079"/>
    </source>
</evidence>
<dbReference type="InterPro" id="IPR036188">
    <property type="entry name" value="FAD/NAD-bd_sf"/>
</dbReference>
<dbReference type="Pfam" id="PF01593">
    <property type="entry name" value="Amino_oxidase"/>
    <property type="match status" value="1"/>
</dbReference>
<dbReference type="GO" id="GO:0016491">
    <property type="term" value="F:oxidoreductase activity"/>
    <property type="evidence" value="ECO:0007669"/>
    <property type="project" value="InterPro"/>
</dbReference>
<dbReference type="AlphaFoldDB" id="A0A143PIT3"/>
<dbReference type="InterPro" id="IPR002937">
    <property type="entry name" value="Amino_oxidase"/>
</dbReference>
<dbReference type="Gene3D" id="3.50.50.60">
    <property type="entry name" value="FAD/NAD(P)-binding domain"/>
    <property type="match status" value="1"/>
</dbReference>
<dbReference type="InterPro" id="IPR050703">
    <property type="entry name" value="Flavin_MAO"/>
</dbReference>
<dbReference type="RefSeq" id="WP_110170307.1">
    <property type="nucleotide sequence ID" value="NZ_CP015136.1"/>
</dbReference>
<reference evidence="3 4" key="1">
    <citation type="journal article" date="2016" name="Genome Announc.">
        <title>First Complete Genome Sequence of a Subdivision 6 Acidobacterium Strain.</title>
        <authorList>
            <person name="Huang S."/>
            <person name="Vieira S."/>
            <person name="Bunk B."/>
            <person name="Riedel T."/>
            <person name="Sproer C."/>
            <person name="Overmann J."/>
        </authorList>
    </citation>
    <scope>NUCLEOTIDE SEQUENCE [LARGE SCALE GENOMIC DNA]</scope>
    <source>
        <strain evidence="4">DSM 100886 HEG_-6_39</strain>
    </source>
</reference>
<evidence type="ECO:0000313" key="3">
    <source>
        <dbReference type="EMBL" id="AMY08465.1"/>
    </source>
</evidence>